<dbReference type="PANTHER" id="PTHR12703">
    <property type="entry name" value="TRANSMEMBRANE PROTEIN 33"/>
    <property type="match status" value="1"/>
</dbReference>
<evidence type="ECO:0000256" key="4">
    <source>
        <dbReference type="ARBA" id="ARBA00022989"/>
    </source>
</evidence>
<feature type="transmembrane region" description="Helical" evidence="6">
    <location>
        <begin position="24"/>
        <end position="45"/>
    </location>
</feature>
<dbReference type="InterPro" id="IPR051645">
    <property type="entry name" value="PER33/POM33_regulator"/>
</dbReference>
<feature type="transmembrane region" description="Helical" evidence="6">
    <location>
        <begin position="57"/>
        <end position="77"/>
    </location>
</feature>
<gene>
    <name evidence="7" type="ORF">VM1G_04652</name>
</gene>
<dbReference type="Proteomes" id="UP000078559">
    <property type="component" value="Chromosome 4"/>
</dbReference>
<sequence length="285" mass="31514">MAPPPPASLPLTQRLAAVAQTLQFAWFIGHLTLILSVLRYSLSWIRMNYYTRLAQFSYRLAFMSAALTYGIVVYKTLRARSKAGMKLSPQVAITLIGDENVQYLLMALVWLFSPQYPIAMLPYFVYSVFHFATYTRSTVIPTVAPPTQATATSPGGKPQVASHPLAEKIGTFVKEYYDASMSVVSGLEIALWVRLLLSAILFQRRSWILLAIYTTFLRARFGQSAHVQGSFARLEARIDNLVGAQGTPPAARQVWDGVKGGARQFHSATDLTKYANGAAVPKKTS</sequence>
<evidence type="ECO:0000313" key="8">
    <source>
        <dbReference type="Proteomes" id="UP000078559"/>
    </source>
</evidence>
<dbReference type="EMBL" id="CM003101">
    <property type="protein sequence ID" value="KUI68975.1"/>
    <property type="molecule type" value="Genomic_DNA"/>
</dbReference>
<evidence type="ECO:0000256" key="1">
    <source>
        <dbReference type="ARBA" id="ARBA00004141"/>
    </source>
</evidence>
<evidence type="ECO:0000256" key="5">
    <source>
        <dbReference type="ARBA" id="ARBA00023136"/>
    </source>
</evidence>
<dbReference type="GO" id="GO:0005783">
    <property type="term" value="C:endoplasmic reticulum"/>
    <property type="evidence" value="ECO:0007669"/>
    <property type="project" value="TreeGrafter"/>
</dbReference>
<proteinExistence type="inferred from homology"/>
<protein>
    <submittedName>
        <fullName evidence="7">Nucleoporin POM33</fullName>
    </submittedName>
</protein>
<dbReference type="Pfam" id="PF03661">
    <property type="entry name" value="TMEM33_Pom33"/>
    <property type="match status" value="1"/>
</dbReference>
<reference evidence="7" key="1">
    <citation type="submission" date="2014-12" db="EMBL/GenBank/DDBJ databases">
        <title>Genome Sequence of Valsa Canker Pathogens Uncovers a Specific Adaption of Colonization on Woody Bark.</title>
        <authorList>
            <person name="Yin Z."/>
            <person name="Liu H."/>
            <person name="Gao X."/>
            <person name="Li Z."/>
            <person name="Song N."/>
            <person name="Ke X."/>
            <person name="Dai Q."/>
            <person name="Wu Y."/>
            <person name="Sun Y."/>
            <person name="Xu J.-R."/>
            <person name="Kang Z.K."/>
            <person name="Wang L."/>
            <person name="Huang L."/>
        </authorList>
    </citation>
    <scope>NUCLEOTIDE SEQUENCE [LARGE SCALE GENOMIC DNA]</scope>
    <source>
        <strain evidence="7">03-8</strain>
    </source>
</reference>
<name>A0A194VYV3_CYTMA</name>
<dbReference type="PANTHER" id="PTHR12703:SF4">
    <property type="entry name" value="TRANSMEMBRANE PROTEIN 33"/>
    <property type="match status" value="1"/>
</dbReference>
<evidence type="ECO:0000256" key="6">
    <source>
        <dbReference type="SAM" id="Phobius"/>
    </source>
</evidence>
<keyword evidence="8" id="KW-1185">Reference proteome</keyword>
<evidence type="ECO:0000256" key="2">
    <source>
        <dbReference type="ARBA" id="ARBA00007322"/>
    </source>
</evidence>
<organism evidence="7 8">
    <name type="scientific">Cytospora mali</name>
    <name type="common">Apple Valsa canker fungus</name>
    <name type="synonym">Valsa mali</name>
    <dbReference type="NCBI Taxonomy" id="578113"/>
    <lineage>
        <taxon>Eukaryota</taxon>
        <taxon>Fungi</taxon>
        <taxon>Dikarya</taxon>
        <taxon>Ascomycota</taxon>
        <taxon>Pezizomycotina</taxon>
        <taxon>Sordariomycetes</taxon>
        <taxon>Sordariomycetidae</taxon>
        <taxon>Diaporthales</taxon>
        <taxon>Cytosporaceae</taxon>
        <taxon>Cytospora</taxon>
    </lineage>
</organism>
<dbReference type="InterPro" id="IPR005344">
    <property type="entry name" value="TMEM33/Pom33"/>
</dbReference>
<dbReference type="GO" id="GO:0016020">
    <property type="term" value="C:membrane"/>
    <property type="evidence" value="ECO:0007669"/>
    <property type="project" value="UniProtKB-SubCell"/>
</dbReference>
<dbReference type="AlphaFoldDB" id="A0A194VYV3"/>
<dbReference type="OrthoDB" id="5581259at2759"/>
<accession>A0A194VYV3</accession>
<keyword evidence="4 6" id="KW-1133">Transmembrane helix</keyword>
<keyword evidence="3 6" id="KW-0812">Transmembrane</keyword>
<dbReference type="GO" id="GO:0061024">
    <property type="term" value="P:membrane organization"/>
    <property type="evidence" value="ECO:0007669"/>
    <property type="project" value="TreeGrafter"/>
</dbReference>
<dbReference type="GO" id="GO:0071786">
    <property type="term" value="P:endoplasmic reticulum tubular network organization"/>
    <property type="evidence" value="ECO:0007669"/>
    <property type="project" value="TreeGrafter"/>
</dbReference>
<comment type="subcellular location">
    <subcellularLocation>
        <location evidence="1">Membrane</location>
        <topology evidence="1">Multi-pass membrane protein</topology>
    </subcellularLocation>
</comment>
<evidence type="ECO:0000256" key="3">
    <source>
        <dbReference type="ARBA" id="ARBA00022692"/>
    </source>
</evidence>
<evidence type="ECO:0000313" key="7">
    <source>
        <dbReference type="EMBL" id="KUI68975.1"/>
    </source>
</evidence>
<feature type="transmembrane region" description="Helical" evidence="6">
    <location>
        <begin position="103"/>
        <end position="126"/>
    </location>
</feature>
<comment type="similarity">
    <text evidence="2">Belongs to the PER33/POM33 family.</text>
</comment>
<keyword evidence="5 6" id="KW-0472">Membrane</keyword>